<dbReference type="PANTHER" id="PTHR11683:SF12">
    <property type="entry name" value="M6, ISOFORM F"/>
    <property type="match status" value="1"/>
</dbReference>
<evidence type="ECO:0000313" key="4">
    <source>
        <dbReference type="Proteomes" id="UP001175271"/>
    </source>
</evidence>
<dbReference type="GO" id="GO:0031175">
    <property type="term" value="P:neuron projection development"/>
    <property type="evidence" value="ECO:0007669"/>
    <property type="project" value="TreeGrafter"/>
</dbReference>
<reference evidence="3" key="1">
    <citation type="submission" date="2023-06" db="EMBL/GenBank/DDBJ databases">
        <title>Genomic analysis of the entomopathogenic nematode Steinernema hermaphroditum.</title>
        <authorList>
            <person name="Schwarz E.M."/>
            <person name="Heppert J.K."/>
            <person name="Baniya A."/>
            <person name="Schwartz H.T."/>
            <person name="Tan C.-H."/>
            <person name="Antoshechkin I."/>
            <person name="Sternberg P.W."/>
            <person name="Goodrich-Blair H."/>
            <person name="Dillman A.R."/>
        </authorList>
    </citation>
    <scope>NUCLEOTIDE SEQUENCE</scope>
    <source>
        <strain evidence="3">PS9179</strain>
        <tissue evidence="3">Whole animal</tissue>
    </source>
</reference>
<keyword evidence="2" id="KW-0472">Membrane</keyword>
<comment type="caution">
    <text evidence="3">The sequence shown here is derived from an EMBL/GenBank/DDBJ whole genome shotgun (WGS) entry which is preliminary data.</text>
</comment>
<dbReference type="GO" id="GO:0005886">
    <property type="term" value="C:plasma membrane"/>
    <property type="evidence" value="ECO:0007669"/>
    <property type="project" value="TreeGrafter"/>
</dbReference>
<dbReference type="PANTHER" id="PTHR11683">
    <property type="entry name" value="MYELIN PROTEOLIPID"/>
    <property type="match status" value="1"/>
</dbReference>
<organism evidence="3 4">
    <name type="scientific">Steinernema hermaphroditum</name>
    <dbReference type="NCBI Taxonomy" id="289476"/>
    <lineage>
        <taxon>Eukaryota</taxon>
        <taxon>Metazoa</taxon>
        <taxon>Ecdysozoa</taxon>
        <taxon>Nematoda</taxon>
        <taxon>Chromadorea</taxon>
        <taxon>Rhabditida</taxon>
        <taxon>Tylenchina</taxon>
        <taxon>Panagrolaimomorpha</taxon>
        <taxon>Strongyloidoidea</taxon>
        <taxon>Steinernematidae</taxon>
        <taxon>Steinernema</taxon>
    </lineage>
</organism>
<feature type="transmembrane region" description="Helical" evidence="2">
    <location>
        <begin position="114"/>
        <end position="136"/>
    </location>
</feature>
<dbReference type="InterPro" id="IPR001614">
    <property type="entry name" value="Myelin_PLP"/>
</dbReference>
<name>A0AA39GUK3_9BILA</name>
<sequence>MRSNAHTSDGFLASRVSLILTRQIDLLYWSESMPRKPDAREYVADRNLLQVAVPSNRDGCHARTPYASLMATLLCVIGVIMFAIMMTWSFNTAIEQTRRTLSIDKVPWIDRVQIGLYIIVPIMSLSSLFLLFVGFLSTGSTREELYGNAKSRKGGRSACAIAIVLSYVLTIVWISIIAFTAITVFIYYVFSSLCSSLPSYTESDCVDLGLLKRLTKGFPDANLRLCGADVQQFCAFTTTAFTTIVVAYIGASILLLGLMQFLVCNGANYAHVTNNKRYLELKGVIYSEDGYEKNVLNSGGPVHQKPGFNIETTRRAEDGRQNAPSFAGTQRKRSAENEYYNQYNSFSRKRPY</sequence>
<feature type="transmembrane region" description="Helical" evidence="2">
    <location>
        <begin position="66"/>
        <end position="94"/>
    </location>
</feature>
<dbReference type="EMBL" id="JAUCMV010000005">
    <property type="protein sequence ID" value="KAK0393043.1"/>
    <property type="molecule type" value="Genomic_DNA"/>
</dbReference>
<feature type="transmembrane region" description="Helical" evidence="2">
    <location>
        <begin position="245"/>
        <end position="267"/>
    </location>
</feature>
<dbReference type="Pfam" id="PF01275">
    <property type="entry name" value="Myelin_PLP"/>
    <property type="match status" value="1"/>
</dbReference>
<evidence type="ECO:0008006" key="5">
    <source>
        <dbReference type="Google" id="ProtNLM"/>
    </source>
</evidence>
<keyword evidence="2" id="KW-1133">Transmembrane helix</keyword>
<protein>
    <recommendedName>
        <fullName evidence="5">Neuronal membrane glycoprotein M6-b</fullName>
    </recommendedName>
</protein>
<keyword evidence="4" id="KW-1185">Reference proteome</keyword>
<dbReference type="PRINTS" id="PR00214">
    <property type="entry name" value="MYELINPLP"/>
</dbReference>
<dbReference type="AlphaFoldDB" id="A0AA39GUK3"/>
<gene>
    <name evidence="3" type="ORF">QR680_000030</name>
</gene>
<feature type="transmembrane region" description="Helical" evidence="2">
    <location>
        <begin position="157"/>
        <end position="190"/>
    </location>
</feature>
<feature type="region of interest" description="Disordered" evidence="1">
    <location>
        <begin position="313"/>
        <end position="352"/>
    </location>
</feature>
<evidence type="ECO:0000256" key="1">
    <source>
        <dbReference type="SAM" id="MobiDB-lite"/>
    </source>
</evidence>
<evidence type="ECO:0000256" key="2">
    <source>
        <dbReference type="SAM" id="Phobius"/>
    </source>
</evidence>
<dbReference type="Proteomes" id="UP001175271">
    <property type="component" value="Unassembled WGS sequence"/>
</dbReference>
<keyword evidence="2" id="KW-0812">Transmembrane</keyword>
<evidence type="ECO:0000313" key="3">
    <source>
        <dbReference type="EMBL" id="KAK0393043.1"/>
    </source>
</evidence>
<proteinExistence type="predicted"/>
<accession>A0AA39GUK3</accession>